<keyword evidence="5" id="KW-0665">Pyrimidine biosynthesis</keyword>
<dbReference type="UniPathway" id="UPA00070"/>
<dbReference type="EMBL" id="JACHEX010000002">
    <property type="protein sequence ID" value="MBB6062503.1"/>
    <property type="molecule type" value="Genomic_DNA"/>
</dbReference>
<evidence type="ECO:0000256" key="1">
    <source>
        <dbReference type="ARBA" id="ARBA00001917"/>
    </source>
</evidence>
<organism evidence="8 9">
    <name type="scientific">Thermosipho japonicus</name>
    <dbReference type="NCBI Taxonomy" id="90323"/>
    <lineage>
        <taxon>Bacteria</taxon>
        <taxon>Thermotogati</taxon>
        <taxon>Thermotogota</taxon>
        <taxon>Thermotogae</taxon>
        <taxon>Thermotogales</taxon>
        <taxon>Fervidobacteriaceae</taxon>
        <taxon>Thermosipho</taxon>
    </lineage>
</organism>
<dbReference type="PANTHER" id="PTHR48109">
    <property type="entry name" value="DIHYDROOROTATE DEHYDROGENASE (QUINONE), MITOCHONDRIAL-RELATED"/>
    <property type="match status" value="1"/>
</dbReference>
<evidence type="ECO:0000256" key="2">
    <source>
        <dbReference type="ARBA" id="ARBA00004725"/>
    </source>
</evidence>
<comment type="cofactor">
    <cofactor evidence="1">
        <name>FMN</name>
        <dbReference type="ChEBI" id="CHEBI:58210"/>
    </cofactor>
</comment>
<comment type="pathway">
    <text evidence="2">Pyrimidine metabolism; UMP biosynthesis via de novo pathway.</text>
</comment>
<feature type="domain" description="Dihydroorotate dehydrogenase catalytic" evidence="7">
    <location>
        <begin position="3"/>
        <end position="267"/>
    </location>
</feature>
<dbReference type="GO" id="GO:0004589">
    <property type="term" value="F:dihydroorotate dehydrogenase (NAD+) activity"/>
    <property type="evidence" value="ECO:0007669"/>
    <property type="project" value="UniProtKB-EC"/>
</dbReference>
<keyword evidence="9" id="KW-1185">Reference proteome</keyword>
<proteinExistence type="predicted"/>
<dbReference type="Pfam" id="PF01180">
    <property type="entry name" value="DHO_dh"/>
    <property type="match status" value="1"/>
</dbReference>
<dbReference type="GO" id="GO:0006207">
    <property type="term" value="P:'de novo' pyrimidine nucleobase biosynthetic process"/>
    <property type="evidence" value="ECO:0007669"/>
    <property type="project" value="TreeGrafter"/>
</dbReference>
<dbReference type="GO" id="GO:0044205">
    <property type="term" value="P:'de novo' UMP biosynthetic process"/>
    <property type="evidence" value="ECO:0007669"/>
    <property type="project" value="UniProtKB-UniPathway"/>
</dbReference>
<dbReference type="PIRSF" id="PIRSF000164">
    <property type="entry name" value="DHO_oxidase"/>
    <property type="match status" value="1"/>
</dbReference>
<protein>
    <submittedName>
        <fullName evidence="8">Dihydroorotate dehydrogenase (NAD+) catalytic subunit</fullName>
        <ecNumber evidence="8">1.3.1.14</ecNumber>
    </submittedName>
</protein>
<evidence type="ECO:0000256" key="4">
    <source>
        <dbReference type="ARBA" id="ARBA00022643"/>
    </source>
</evidence>
<keyword evidence="4" id="KW-0288">FMN</keyword>
<dbReference type="InterPro" id="IPR050074">
    <property type="entry name" value="DHO_dehydrogenase"/>
</dbReference>
<evidence type="ECO:0000256" key="3">
    <source>
        <dbReference type="ARBA" id="ARBA00022630"/>
    </source>
</evidence>
<reference evidence="8 9" key="1">
    <citation type="submission" date="2020-08" db="EMBL/GenBank/DDBJ databases">
        <title>Genomic Encyclopedia of Type Strains, Phase IV (KMG-IV): sequencing the most valuable type-strain genomes for metagenomic binning, comparative biology and taxonomic classification.</title>
        <authorList>
            <person name="Goeker M."/>
        </authorList>
    </citation>
    <scope>NUCLEOTIDE SEQUENCE [LARGE SCALE GENOMIC DNA]</scope>
    <source>
        <strain evidence="8 9">DSM 13481</strain>
    </source>
</reference>
<accession>A0A841GRH4</accession>
<evidence type="ECO:0000256" key="5">
    <source>
        <dbReference type="ARBA" id="ARBA00022975"/>
    </source>
</evidence>
<dbReference type="AlphaFoldDB" id="A0A841GRH4"/>
<evidence type="ECO:0000313" key="8">
    <source>
        <dbReference type="EMBL" id="MBB6062503.1"/>
    </source>
</evidence>
<name>A0A841GRH4_9BACT</name>
<keyword evidence="3" id="KW-0285">Flavoprotein</keyword>
<evidence type="ECO:0000313" key="9">
    <source>
        <dbReference type="Proteomes" id="UP000555828"/>
    </source>
</evidence>
<keyword evidence="6 8" id="KW-0560">Oxidoreductase</keyword>
<dbReference type="GO" id="GO:0005737">
    <property type="term" value="C:cytoplasm"/>
    <property type="evidence" value="ECO:0007669"/>
    <property type="project" value="InterPro"/>
</dbReference>
<sequence>MNLNPPLVIASGPGGSGEYLRLINPKYVGAYTLKTITLNPKPGNKTKRMENLENYIINSIGLENPGIEYVISNIDKFVLKETKTILSLGGDSKDEYIKIAEKIAPHAKKFEAIEFNFSCPNVKKGGLSILSDLNEWQEILENVRKILPDSFLMAKLSIEGNFVEILSRKVKEFGWNGLTLINCVRGLLIKDGKIVTGGLSGPILKPIALRAIYEVRKVLKDIYIIASGGIYTKKDVDDFLLVGTNAISIGSALFKDPQVVEELGKYLKGVKR</sequence>
<dbReference type="InterPro" id="IPR013785">
    <property type="entry name" value="Aldolase_TIM"/>
</dbReference>
<comment type="caution">
    <text evidence="8">The sequence shown here is derived from an EMBL/GenBank/DDBJ whole genome shotgun (WGS) entry which is preliminary data.</text>
</comment>
<dbReference type="RefSeq" id="WP_184619172.1">
    <property type="nucleotide sequence ID" value="NZ_JACHEX010000002.1"/>
</dbReference>
<dbReference type="InterPro" id="IPR012135">
    <property type="entry name" value="Dihydroorotate_DH_1_2"/>
</dbReference>
<dbReference type="Gene3D" id="3.20.20.70">
    <property type="entry name" value="Aldolase class I"/>
    <property type="match status" value="1"/>
</dbReference>
<dbReference type="SUPFAM" id="SSF51395">
    <property type="entry name" value="FMN-linked oxidoreductases"/>
    <property type="match status" value="1"/>
</dbReference>
<evidence type="ECO:0000259" key="7">
    <source>
        <dbReference type="Pfam" id="PF01180"/>
    </source>
</evidence>
<gene>
    <name evidence="8" type="ORF">HNP65_000941</name>
</gene>
<evidence type="ECO:0000256" key="6">
    <source>
        <dbReference type="ARBA" id="ARBA00023002"/>
    </source>
</evidence>
<dbReference type="EC" id="1.3.1.14" evidence="8"/>
<dbReference type="Proteomes" id="UP000555828">
    <property type="component" value="Unassembled WGS sequence"/>
</dbReference>
<dbReference type="InterPro" id="IPR005720">
    <property type="entry name" value="Dihydroorotate_DH_cat"/>
</dbReference>
<dbReference type="PANTHER" id="PTHR48109:SF1">
    <property type="entry name" value="DIHYDROOROTATE DEHYDROGENASE (FUMARATE)"/>
    <property type="match status" value="1"/>
</dbReference>